<proteinExistence type="predicted"/>
<accession>A0AAD6WZI0</accession>
<evidence type="ECO:0000313" key="2">
    <source>
        <dbReference type="Proteomes" id="UP001218188"/>
    </source>
</evidence>
<protein>
    <submittedName>
        <fullName evidence="1">Uncharacterized protein</fullName>
    </submittedName>
</protein>
<gene>
    <name evidence="1" type="ORF">C8F04DRAFT_1261106</name>
</gene>
<dbReference type="AlphaFoldDB" id="A0AAD6WZI0"/>
<evidence type="ECO:0000313" key="1">
    <source>
        <dbReference type="EMBL" id="KAJ7033293.1"/>
    </source>
</evidence>
<organism evidence="1 2">
    <name type="scientific">Mycena alexandri</name>
    <dbReference type="NCBI Taxonomy" id="1745969"/>
    <lineage>
        <taxon>Eukaryota</taxon>
        <taxon>Fungi</taxon>
        <taxon>Dikarya</taxon>
        <taxon>Basidiomycota</taxon>
        <taxon>Agaricomycotina</taxon>
        <taxon>Agaricomycetes</taxon>
        <taxon>Agaricomycetidae</taxon>
        <taxon>Agaricales</taxon>
        <taxon>Marasmiineae</taxon>
        <taxon>Mycenaceae</taxon>
        <taxon>Mycena</taxon>
    </lineage>
</organism>
<name>A0AAD6WZI0_9AGAR</name>
<dbReference type="Proteomes" id="UP001218188">
    <property type="component" value="Unassembled WGS sequence"/>
</dbReference>
<keyword evidence="2" id="KW-1185">Reference proteome</keyword>
<reference evidence="1" key="1">
    <citation type="submission" date="2023-03" db="EMBL/GenBank/DDBJ databases">
        <title>Massive genome expansion in bonnet fungi (Mycena s.s.) driven by repeated elements and novel gene families across ecological guilds.</title>
        <authorList>
            <consortium name="Lawrence Berkeley National Laboratory"/>
            <person name="Harder C.B."/>
            <person name="Miyauchi S."/>
            <person name="Viragh M."/>
            <person name="Kuo A."/>
            <person name="Thoen E."/>
            <person name="Andreopoulos B."/>
            <person name="Lu D."/>
            <person name="Skrede I."/>
            <person name="Drula E."/>
            <person name="Henrissat B."/>
            <person name="Morin E."/>
            <person name="Kohler A."/>
            <person name="Barry K."/>
            <person name="LaButti K."/>
            <person name="Morin E."/>
            <person name="Salamov A."/>
            <person name="Lipzen A."/>
            <person name="Mereny Z."/>
            <person name="Hegedus B."/>
            <person name="Baldrian P."/>
            <person name="Stursova M."/>
            <person name="Weitz H."/>
            <person name="Taylor A."/>
            <person name="Grigoriev I.V."/>
            <person name="Nagy L.G."/>
            <person name="Martin F."/>
            <person name="Kauserud H."/>
        </authorList>
    </citation>
    <scope>NUCLEOTIDE SEQUENCE</scope>
    <source>
        <strain evidence="1">CBHHK200</strain>
    </source>
</reference>
<sequence>MDVKVALKRQPEADILRQHIRQLKDRLRCRTAQLDAVRNDFVALAGIHKHQLIQLNHSLDFLQDTESKIQKVQADPVEFQKCLDALNAEEATADVEERELGFQYERLLAATYPDIVFFKFVVPNDDETLFSVDNRHLEKQISTARRRQDVLRNCYGALLQALGGVHGQDLPPSSKSRNGTDYCVDSDCGFAATQVAESLLDGQTKLFELRETEIKKLKSQGDEVTRQIKSHIEETVNSRMSSQLDQLREVSHNKITLEMARSSQLKAELQMQSAELVAARTHLEHLEAQALANQSDLIGQQAAFRRILATSCEGFNQSPLEMERVQILKALGLAVGGFSSPSFRT</sequence>
<dbReference type="EMBL" id="JARJCM010000066">
    <property type="protein sequence ID" value="KAJ7033293.1"/>
    <property type="molecule type" value="Genomic_DNA"/>
</dbReference>
<comment type="caution">
    <text evidence="1">The sequence shown here is derived from an EMBL/GenBank/DDBJ whole genome shotgun (WGS) entry which is preliminary data.</text>
</comment>